<dbReference type="FunFam" id="1.10.940.10:FF:000006">
    <property type="entry name" value="16S rRNA (Cytosine(967)-C(5))-methyltransferase RsmB"/>
    <property type="match status" value="1"/>
</dbReference>
<dbReference type="SUPFAM" id="SSF53335">
    <property type="entry name" value="S-adenosyl-L-methionine-dependent methyltransferases"/>
    <property type="match status" value="1"/>
</dbReference>
<comment type="catalytic activity">
    <reaction evidence="12">
        <text>cytidine(967) in 16S rRNA + S-adenosyl-L-methionine = 5-methylcytidine(967) in 16S rRNA + S-adenosyl-L-homocysteine + H(+)</text>
        <dbReference type="Rhea" id="RHEA:42748"/>
        <dbReference type="Rhea" id="RHEA-COMP:10219"/>
        <dbReference type="Rhea" id="RHEA-COMP:10220"/>
        <dbReference type="ChEBI" id="CHEBI:15378"/>
        <dbReference type="ChEBI" id="CHEBI:57856"/>
        <dbReference type="ChEBI" id="CHEBI:59789"/>
        <dbReference type="ChEBI" id="CHEBI:74483"/>
        <dbReference type="ChEBI" id="CHEBI:82748"/>
        <dbReference type="EC" id="2.1.1.176"/>
    </reaction>
</comment>
<dbReference type="Gene3D" id="3.30.70.1170">
    <property type="entry name" value="Sun protein, domain 3"/>
    <property type="match status" value="1"/>
</dbReference>
<comment type="function">
    <text evidence="1">Specifically methylates the cytosine at position 967 (m5C967) of 16S rRNA.</text>
</comment>
<evidence type="ECO:0000256" key="9">
    <source>
        <dbReference type="ARBA" id="ARBA00022884"/>
    </source>
</evidence>
<dbReference type="EC" id="2.1.1.176" evidence="3"/>
<feature type="domain" description="SAM-dependent MTase RsmB/NOP-type" evidence="14">
    <location>
        <begin position="177"/>
        <end position="451"/>
    </location>
</feature>
<feature type="binding site" evidence="13">
    <location>
        <position position="289"/>
    </location>
    <ligand>
        <name>S-adenosyl-L-methionine</name>
        <dbReference type="ChEBI" id="CHEBI:59789"/>
    </ligand>
</feature>
<sequence>MKIKKSSQKLFKNNPRFQAVLLLEKILIQGGYSNVLLNKQLGQNYLTGPDKTLLVQLVYGVIQHWRTLEYYLSPYLKDRKLDDWVRLLLDVSVFQLEYLNRIPTHAVVNEAVKIAKIQGHQGLANFVNGVLRNYLRKGKARLEVLDPAQRLSIQYSMDPSIIEVLADLLNLTELENFLASLLGQPALSLRINPKKATRQQIMDDLAEEGIQTQVSSLSPYGIKVLSGDIFRSHAFDQGLVTVQDESSMLVAPLGQLTGQEIVLDPCSAPGGKATHIASLLDTGHLTALDISAHKLDLVEQHAVRLGLKSLIDCQVADGRKFYPPEGLMYDRMYLDAPCSGLGLMRRKPEIKYHQIDDIVSELSRIQAELIDHLAQFLKPGGIFIYSTCTLTRAENERIIEEFLAKHDEFEIMPIDPDEVPLDNLITAEGFVRIWPHISATDGFFIARLTKN</sequence>
<dbReference type="GO" id="GO:0008649">
    <property type="term" value="F:rRNA methyltransferase activity"/>
    <property type="evidence" value="ECO:0007669"/>
    <property type="project" value="InterPro"/>
</dbReference>
<keyword evidence="16" id="KW-1185">Reference proteome</keyword>
<gene>
    <name evidence="15" type="ORF">SAMN04488558_10180</name>
</gene>
<dbReference type="OrthoDB" id="9810297at2"/>
<dbReference type="GO" id="GO:0003723">
    <property type="term" value="F:RNA binding"/>
    <property type="evidence" value="ECO:0007669"/>
    <property type="project" value="UniProtKB-UniRule"/>
</dbReference>
<dbReference type="PROSITE" id="PS51686">
    <property type="entry name" value="SAM_MT_RSMB_NOP"/>
    <property type="match status" value="1"/>
</dbReference>
<evidence type="ECO:0000256" key="6">
    <source>
        <dbReference type="ARBA" id="ARBA00022603"/>
    </source>
</evidence>
<keyword evidence="6 13" id="KW-0489">Methyltransferase</keyword>
<evidence type="ECO:0000256" key="12">
    <source>
        <dbReference type="ARBA" id="ARBA00047283"/>
    </source>
</evidence>
<accession>A0A1H8Z0S2</accession>
<comment type="similarity">
    <text evidence="13">Belongs to the class I-like SAM-binding methyltransferase superfamily. RsmB/NOP family.</text>
</comment>
<dbReference type="InterPro" id="IPR001678">
    <property type="entry name" value="MeTrfase_RsmB-F_NOP2_dom"/>
</dbReference>
<feature type="binding site" evidence="13">
    <location>
        <position position="335"/>
    </location>
    <ligand>
        <name>S-adenosyl-L-methionine</name>
        <dbReference type="ChEBI" id="CHEBI:59789"/>
    </ligand>
</feature>
<evidence type="ECO:0000256" key="8">
    <source>
        <dbReference type="ARBA" id="ARBA00022691"/>
    </source>
</evidence>
<evidence type="ECO:0000256" key="3">
    <source>
        <dbReference type="ARBA" id="ARBA00012140"/>
    </source>
</evidence>
<dbReference type="STRING" id="89093.SAMN04488558_10180"/>
<evidence type="ECO:0000313" key="16">
    <source>
        <dbReference type="Proteomes" id="UP000198833"/>
    </source>
</evidence>
<evidence type="ECO:0000256" key="4">
    <source>
        <dbReference type="ARBA" id="ARBA00022490"/>
    </source>
</evidence>
<dbReference type="PANTHER" id="PTHR22807:SF53">
    <property type="entry name" value="RIBOSOMAL RNA SMALL SUBUNIT METHYLTRANSFERASE B-RELATED"/>
    <property type="match status" value="1"/>
</dbReference>
<organism evidence="15 16">
    <name type="scientific">Ignavigranum ruoffiae</name>
    <dbReference type="NCBI Taxonomy" id="89093"/>
    <lineage>
        <taxon>Bacteria</taxon>
        <taxon>Bacillati</taxon>
        <taxon>Bacillota</taxon>
        <taxon>Bacilli</taxon>
        <taxon>Lactobacillales</taxon>
        <taxon>Aerococcaceae</taxon>
        <taxon>Ignavigranum</taxon>
    </lineage>
</organism>
<dbReference type="InterPro" id="IPR004573">
    <property type="entry name" value="rRNA_ssu_MeTfrase_B"/>
</dbReference>
<evidence type="ECO:0000256" key="7">
    <source>
        <dbReference type="ARBA" id="ARBA00022679"/>
    </source>
</evidence>
<keyword evidence="7 13" id="KW-0808">Transferase</keyword>
<dbReference type="EMBL" id="FOEN01000001">
    <property type="protein sequence ID" value="SEP57228.1"/>
    <property type="molecule type" value="Genomic_DNA"/>
</dbReference>
<dbReference type="InterPro" id="IPR029063">
    <property type="entry name" value="SAM-dependent_MTases_sf"/>
</dbReference>
<comment type="subcellular location">
    <subcellularLocation>
        <location evidence="2">Cytoplasm</location>
    </subcellularLocation>
</comment>
<dbReference type="RefSeq" id="WP_092569637.1">
    <property type="nucleotide sequence ID" value="NZ_CALUDV010000004.1"/>
</dbReference>
<dbReference type="InterPro" id="IPR035926">
    <property type="entry name" value="NusB-like_sf"/>
</dbReference>
<dbReference type="Pfam" id="PF22458">
    <property type="entry name" value="RsmF-B_ferredox"/>
    <property type="match status" value="1"/>
</dbReference>
<feature type="binding site" evidence="13">
    <location>
        <begin position="266"/>
        <end position="272"/>
    </location>
    <ligand>
        <name>S-adenosyl-L-methionine</name>
        <dbReference type="ChEBI" id="CHEBI:59789"/>
    </ligand>
</feature>
<dbReference type="CDD" id="cd02440">
    <property type="entry name" value="AdoMet_MTases"/>
    <property type="match status" value="1"/>
</dbReference>
<dbReference type="Gene3D" id="3.40.50.150">
    <property type="entry name" value="Vaccinia Virus protein VP39"/>
    <property type="match status" value="1"/>
</dbReference>
<evidence type="ECO:0000256" key="2">
    <source>
        <dbReference type="ARBA" id="ARBA00004496"/>
    </source>
</evidence>
<dbReference type="Gene3D" id="1.10.940.10">
    <property type="entry name" value="NusB-like"/>
    <property type="match status" value="1"/>
</dbReference>
<dbReference type="Pfam" id="PF01189">
    <property type="entry name" value="Methyltr_RsmB-F"/>
    <property type="match status" value="1"/>
</dbReference>
<feature type="active site" description="Nucleophile" evidence="13">
    <location>
        <position position="388"/>
    </location>
</feature>
<name>A0A1H8Z0S2_9LACT</name>
<dbReference type="NCBIfam" id="NF011494">
    <property type="entry name" value="PRK14902.1"/>
    <property type="match status" value="1"/>
</dbReference>
<dbReference type="SUPFAM" id="SSF48013">
    <property type="entry name" value="NusB-like"/>
    <property type="match status" value="1"/>
</dbReference>
<evidence type="ECO:0000256" key="10">
    <source>
        <dbReference type="ARBA" id="ARBA00030399"/>
    </source>
</evidence>
<evidence type="ECO:0000256" key="13">
    <source>
        <dbReference type="PROSITE-ProRule" id="PRU01023"/>
    </source>
</evidence>
<protein>
    <recommendedName>
        <fullName evidence="3">16S rRNA (cytosine(967)-C(5))-methyltransferase</fullName>
        <ecNumber evidence="3">2.1.1.176</ecNumber>
    </recommendedName>
    <alternativeName>
        <fullName evidence="10">16S rRNA m5C967 methyltransferase</fullName>
    </alternativeName>
    <alternativeName>
        <fullName evidence="11">rRNA (cytosine-C(5)-)-methyltransferase RsmB</fullName>
    </alternativeName>
</protein>
<dbReference type="Proteomes" id="UP000198833">
    <property type="component" value="Unassembled WGS sequence"/>
</dbReference>
<dbReference type="InterPro" id="IPR049560">
    <property type="entry name" value="MeTrfase_RsmB-F_NOP2_cat"/>
</dbReference>
<keyword evidence="5" id="KW-0698">rRNA processing</keyword>
<evidence type="ECO:0000256" key="1">
    <source>
        <dbReference type="ARBA" id="ARBA00002724"/>
    </source>
</evidence>
<dbReference type="NCBIfam" id="TIGR00563">
    <property type="entry name" value="rsmB"/>
    <property type="match status" value="1"/>
</dbReference>
<dbReference type="InterPro" id="IPR054728">
    <property type="entry name" value="RsmB-like_ferredoxin"/>
</dbReference>
<dbReference type="Pfam" id="PF01029">
    <property type="entry name" value="NusB"/>
    <property type="match status" value="1"/>
</dbReference>
<evidence type="ECO:0000256" key="5">
    <source>
        <dbReference type="ARBA" id="ARBA00022552"/>
    </source>
</evidence>
<keyword evidence="9 13" id="KW-0694">RNA-binding</keyword>
<evidence type="ECO:0000313" key="15">
    <source>
        <dbReference type="EMBL" id="SEP57228.1"/>
    </source>
</evidence>
<dbReference type="GO" id="GO:0006355">
    <property type="term" value="P:regulation of DNA-templated transcription"/>
    <property type="evidence" value="ECO:0007669"/>
    <property type="project" value="InterPro"/>
</dbReference>
<proteinExistence type="inferred from homology"/>
<keyword evidence="8 13" id="KW-0949">S-adenosyl-L-methionine</keyword>
<feature type="binding site" evidence="13">
    <location>
        <position position="317"/>
    </location>
    <ligand>
        <name>S-adenosyl-L-methionine</name>
        <dbReference type="ChEBI" id="CHEBI:59789"/>
    </ligand>
</feature>
<evidence type="ECO:0000259" key="14">
    <source>
        <dbReference type="PROSITE" id="PS51686"/>
    </source>
</evidence>
<dbReference type="InterPro" id="IPR006027">
    <property type="entry name" value="NusB_RsmB_TIM44"/>
</dbReference>
<evidence type="ECO:0000256" key="11">
    <source>
        <dbReference type="ARBA" id="ARBA00031088"/>
    </source>
</evidence>
<dbReference type="AlphaFoldDB" id="A0A1H8Z0S2"/>
<dbReference type="PRINTS" id="PR02008">
    <property type="entry name" value="RCMTFAMILY"/>
</dbReference>
<dbReference type="PANTHER" id="PTHR22807">
    <property type="entry name" value="NOP2 YEAST -RELATED NOL1/NOP2/FMU SUN DOMAIN-CONTAINING"/>
    <property type="match status" value="1"/>
</dbReference>
<keyword evidence="4" id="KW-0963">Cytoplasm</keyword>
<reference evidence="15 16" key="1">
    <citation type="submission" date="2016-10" db="EMBL/GenBank/DDBJ databases">
        <authorList>
            <person name="de Groot N.N."/>
        </authorList>
    </citation>
    <scope>NUCLEOTIDE SEQUENCE [LARGE SCALE GENOMIC DNA]</scope>
    <source>
        <strain evidence="15 16">DSM 15695</strain>
    </source>
</reference>
<dbReference type="FunFam" id="3.40.50.150:FF:000022">
    <property type="entry name" value="Ribosomal RNA small subunit methyltransferase B"/>
    <property type="match status" value="1"/>
</dbReference>
<dbReference type="GO" id="GO:0005737">
    <property type="term" value="C:cytoplasm"/>
    <property type="evidence" value="ECO:0007669"/>
    <property type="project" value="UniProtKB-SubCell"/>
</dbReference>
<dbReference type="InterPro" id="IPR023267">
    <property type="entry name" value="RCMT"/>
</dbReference>